<feature type="domain" description="CCHC-type" evidence="4">
    <location>
        <begin position="36"/>
        <end position="51"/>
    </location>
</feature>
<dbReference type="Gene3D" id="4.10.60.10">
    <property type="entry name" value="Zinc finger, CCHC-type"/>
    <property type="match status" value="2"/>
</dbReference>
<name>F4RET7_MELLP</name>
<dbReference type="EMBL" id="GL883098">
    <property type="protein sequence ID" value="EGG09159.1"/>
    <property type="molecule type" value="Genomic_DNA"/>
</dbReference>
<evidence type="ECO:0000256" key="2">
    <source>
        <dbReference type="PROSITE-ProRule" id="PRU00047"/>
    </source>
</evidence>
<dbReference type="GO" id="GO:0003676">
    <property type="term" value="F:nucleic acid binding"/>
    <property type="evidence" value="ECO:0007669"/>
    <property type="project" value="InterPro"/>
</dbReference>
<keyword evidence="2" id="KW-0479">Metal-binding</keyword>
<dbReference type="KEGG" id="mlr:MELLADRAFT_30715"/>
<evidence type="ECO:0000259" key="4">
    <source>
        <dbReference type="PROSITE" id="PS50158"/>
    </source>
</evidence>
<dbReference type="HOGENOM" id="CLU_2628566_0_0_1"/>
<dbReference type="GO" id="GO:0006397">
    <property type="term" value="P:mRNA processing"/>
    <property type="evidence" value="ECO:0007669"/>
    <property type="project" value="UniProtKB-KW"/>
</dbReference>
<dbReference type="GO" id="GO:0008270">
    <property type="term" value="F:zinc ion binding"/>
    <property type="evidence" value="ECO:0007669"/>
    <property type="project" value="UniProtKB-KW"/>
</dbReference>
<evidence type="ECO:0000256" key="1">
    <source>
        <dbReference type="ARBA" id="ARBA00022664"/>
    </source>
</evidence>
<evidence type="ECO:0000313" key="6">
    <source>
        <dbReference type="Proteomes" id="UP000001072"/>
    </source>
</evidence>
<dbReference type="InParanoid" id="F4RET7"/>
<evidence type="ECO:0000256" key="3">
    <source>
        <dbReference type="SAM" id="MobiDB-lite"/>
    </source>
</evidence>
<dbReference type="InterPro" id="IPR036875">
    <property type="entry name" value="Znf_CCHC_sf"/>
</dbReference>
<dbReference type="GeneID" id="18927119"/>
<gene>
    <name evidence="5" type="ORF">MELLADRAFT_30715</name>
</gene>
<protein>
    <recommendedName>
        <fullName evidence="4">CCHC-type domain-containing protein</fullName>
    </recommendedName>
</protein>
<evidence type="ECO:0000313" key="5">
    <source>
        <dbReference type="EMBL" id="EGG09159.1"/>
    </source>
</evidence>
<reference evidence="6" key="1">
    <citation type="journal article" date="2011" name="Proc. Natl. Acad. Sci. U.S.A.">
        <title>Obligate biotrophy features unraveled by the genomic analysis of rust fungi.</title>
        <authorList>
            <person name="Duplessis S."/>
            <person name="Cuomo C.A."/>
            <person name="Lin Y.-C."/>
            <person name="Aerts A."/>
            <person name="Tisserant E."/>
            <person name="Veneault-Fourrey C."/>
            <person name="Joly D.L."/>
            <person name="Hacquard S."/>
            <person name="Amselem J."/>
            <person name="Cantarel B.L."/>
            <person name="Chiu R."/>
            <person name="Coutinho P.M."/>
            <person name="Feau N."/>
            <person name="Field M."/>
            <person name="Frey P."/>
            <person name="Gelhaye E."/>
            <person name="Goldberg J."/>
            <person name="Grabherr M.G."/>
            <person name="Kodira C.D."/>
            <person name="Kohler A."/>
            <person name="Kuees U."/>
            <person name="Lindquist E.A."/>
            <person name="Lucas S.M."/>
            <person name="Mago R."/>
            <person name="Mauceli E."/>
            <person name="Morin E."/>
            <person name="Murat C."/>
            <person name="Pangilinan J.L."/>
            <person name="Park R."/>
            <person name="Pearson M."/>
            <person name="Quesneville H."/>
            <person name="Rouhier N."/>
            <person name="Sakthikumar S."/>
            <person name="Salamov A.A."/>
            <person name="Schmutz J."/>
            <person name="Selles B."/>
            <person name="Shapiro H."/>
            <person name="Tanguay P."/>
            <person name="Tuskan G.A."/>
            <person name="Henrissat B."/>
            <person name="Van de Peer Y."/>
            <person name="Rouze P."/>
            <person name="Ellis J.G."/>
            <person name="Dodds P.N."/>
            <person name="Schein J.E."/>
            <person name="Zhong S."/>
            <person name="Hamelin R.C."/>
            <person name="Grigoriev I.V."/>
            <person name="Szabo L.J."/>
            <person name="Martin F."/>
        </authorList>
    </citation>
    <scope>NUCLEOTIDE SEQUENCE [LARGE SCALE GENOMIC DNA]</scope>
    <source>
        <strain evidence="6">98AG31 / pathotype 3-4-7</strain>
    </source>
</reference>
<dbReference type="PROSITE" id="PS50158">
    <property type="entry name" value="ZF_CCHC"/>
    <property type="match status" value="2"/>
</dbReference>
<dbReference type="SMART" id="SM00343">
    <property type="entry name" value="ZnF_C2HC"/>
    <property type="match status" value="2"/>
</dbReference>
<dbReference type="STRING" id="747676.F4RET7"/>
<keyword evidence="2" id="KW-0862">Zinc</keyword>
<dbReference type="AlphaFoldDB" id="F4RET7"/>
<keyword evidence="2" id="KW-0863">Zinc-finger</keyword>
<feature type="compositionally biased region" description="Polar residues" evidence="3">
    <location>
        <begin position="50"/>
        <end position="61"/>
    </location>
</feature>
<dbReference type="RefSeq" id="XP_007407519.1">
    <property type="nucleotide sequence ID" value="XM_007407457.1"/>
</dbReference>
<feature type="region of interest" description="Disordered" evidence="3">
    <location>
        <begin position="50"/>
        <end position="78"/>
    </location>
</feature>
<feature type="non-terminal residue" evidence="5">
    <location>
        <position position="78"/>
    </location>
</feature>
<dbReference type="SUPFAM" id="SSF57756">
    <property type="entry name" value="Retrovirus zinc finger-like domains"/>
    <property type="match status" value="1"/>
</dbReference>
<proteinExistence type="predicted"/>
<dbReference type="Proteomes" id="UP000001072">
    <property type="component" value="Unassembled WGS sequence"/>
</dbReference>
<sequence length="78" mass="8206">SDQVCFKCGESGHWSSACTNPSGQQRSNVQNSNYTCFSCNQPGHLSTSCPQRNSGSAQESRGANGGGECYQCGQTGSY</sequence>
<organism evidence="6">
    <name type="scientific">Melampsora larici-populina (strain 98AG31 / pathotype 3-4-7)</name>
    <name type="common">Poplar leaf rust fungus</name>
    <dbReference type="NCBI Taxonomy" id="747676"/>
    <lineage>
        <taxon>Eukaryota</taxon>
        <taxon>Fungi</taxon>
        <taxon>Dikarya</taxon>
        <taxon>Basidiomycota</taxon>
        <taxon>Pucciniomycotina</taxon>
        <taxon>Pucciniomycetes</taxon>
        <taxon>Pucciniales</taxon>
        <taxon>Melampsoraceae</taxon>
        <taxon>Melampsora</taxon>
    </lineage>
</organism>
<dbReference type="OrthoDB" id="2527451at2759"/>
<keyword evidence="1" id="KW-0507">mRNA processing</keyword>
<feature type="domain" description="CCHC-type" evidence="4">
    <location>
        <begin position="5"/>
        <end position="20"/>
    </location>
</feature>
<dbReference type="InterPro" id="IPR001878">
    <property type="entry name" value="Znf_CCHC"/>
</dbReference>
<dbReference type="Pfam" id="PF00098">
    <property type="entry name" value="zf-CCHC"/>
    <property type="match status" value="2"/>
</dbReference>
<feature type="non-terminal residue" evidence="5">
    <location>
        <position position="1"/>
    </location>
</feature>
<keyword evidence="6" id="KW-1185">Reference proteome</keyword>
<accession>F4RET7</accession>
<dbReference type="VEuPathDB" id="FungiDB:MELLADRAFT_30715"/>